<dbReference type="GeneTree" id="ENSGT00940000160194"/>
<dbReference type="Ensembl" id="ENSACAT00000040410.1">
    <property type="protein sequence ID" value="ENSACAP00000025032.1"/>
    <property type="gene ID" value="ENSACAG00000039282.1"/>
</dbReference>
<evidence type="ECO:0000256" key="1">
    <source>
        <dbReference type="ARBA" id="ARBA00022737"/>
    </source>
</evidence>
<dbReference type="Gene3D" id="1.25.40.20">
    <property type="entry name" value="Ankyrin repeat-containing domain"/>
    <property type="match status" value="1"/>
</dbReference>
<dbReference type="GO" id="GO:0005737">
    <property type="term" value="C:cytoplasm"/>
    <property type="evidence" value="ECO:0000318"/>
    <property type="project" value="GO_Central"/>
</dbReference>
<sequence length="169" mass="18036">MAEPLANELSTAAARGDLERVTSLLGKIGDVNARNGFGRTALQVMKLGNPEIARQLLLRGADPDLRDAAGFSVLHDAARAGFLDTLQTLLEFRADVNAEDGGGNLPLHLAAQEGHLPAVAFLLERTAATRLGHRNHRGDTAYDVARLYKRHAVARLLEGRRGEQGGGGD</sequence>
<dbReference type="GO" id="GO:0019901">
    <property type="term" value="F:protein kinase binding"/>
    <property type="evidence" value="ECO:0007669"/>
    <property type="project" value="Ensembl"/>
</dbReference>
<evidence type="ECO:0000313" key="5">
    <source>
        <dbReference type="Proteomes" id="UP000001646"/>
    </source>
</evidence>
<dbReference type="InterPro" id="IPR036770">
    <property type="entry name" value="Ankyrin_rpt-contain_sf"/>
</dbReference>
<evidence type="ECO:0000313" key="4">
    <source>
        <dbReference type="Ensembl" id="ENSACAP00000025032.1"/>
    </source>
</evidence>
<keyword evidence="5" id="KW-1185">Reference proteome</keyword>
<organism evidence="4 5">
    <name type="scientific">Anolis carolinensis</name>
    <name type="common">Green anole</name>
    <name type="synonym">American chameleon</name>
    <dbReference type="NCBI Taxonomy" id="28377"/>
    <lineage>
        <taxon>Eukaryota</taxon>
        <taxon>Metazoa</taxon>
        <taxon>Chordata</taxon>
        <taxon>Craniata</taxon>
        <taxon>Vertebrata</taxon>
        <taxon>Euteleostomi</taxon>
        <taxon>Lepidosauria</taxon>
        <taxon>Squamata</taxon>
        <taxon>Bifurcata</taxon>
        <taxon>Unidentata</taxon>
        <taxon>Episquamata</taxon>
        <taxon>Toxicofera</taxon>
        <taxon>Iguania</taxon>
        <taxon>Dactyloidae</taxon>
        <taxon>Anolis</taxon>
    </lineage>
</organism>
<dbReference type="RefSeq" id="XP_003220329.1">
    <property type="nucleotide sequence ID" value="XM_003220281.4"/>
</dbReference>
<dbReference type="InterPro" id="IPR002110">
    <property type="entry name" value="Ankyrin_rpt"/>
</dbReference>
<dbReference type="Pfam" id="PF12796">
    <property type="entry name" value="Ank_2"/>
    <property type="match status" value="1"/>
</dbReference>
<gene>
    <name evidence="4" type="primary">CDKN2C</name>
</gene>
<keyword evidence="1" id="KW-0677">Repeat</keyword>
<dbReference type="GO" id="GO:0072089">
    <property type="term" value="P:stem cell proliferation"/>
    <property type="evidence" value="ECO:0007669"/>
    <property type="project" value="Ensembl"/>
</dbReference>
<feature type="repeat" description="ANK" evidence="3">
    <location>
        <begin position="102"/>
        <end position="134"/>
    </location>
</feature>
<reference evidence="4" key="2">
    <citation type="submission" date="2025-08" db="UniProtKB">
        <authorList>
            <consortium name="Ensembl"/>
        </authorList>
    </citation>
    <scope>IDENTIFICATION</scope>
</reference>
<dbReference type="GO" id="GO:0004861">
    <property type="term" value="F:cyclin-dependent protein serine/threonine kinase inhibitor activity"/>
    <property type="evidence" value="ECO:0000318"/>
    <property type="project" value="GO_Central"/>
</dbReference>
<dbReference type="InterPro" id="IPR050776">
    <property type="entry name" value="Ank_Repeat/CDKN_Inhibitor"/>
</dbReference>
<dbReference type="CTD" id="1031"/>
<protein>
    <submittedName>
        <fullName evidence="4">Cyclin dependent kinase inhibitor 2C</fullName>
    </submittedName>
</protein>
<evidence type="ECO:0000256" key="2">
    <source>
        <dbReference type="ARBA" id="ARBA00023043"/>
    </source>
</evidence>
<feature type="repeat" description="ANK" evidence="3">
    <location>
        <begin position="69"/>
        <end position="101"/>
    </location>
</feature>
<dbReference type="PROSITE" id="PS50297">
    <property type="entry name" value="ANK_REP_REGION"/>
    <property type="match status" value="2"/>
</dbReference>
<dbReference type="GO" id="GO:2000045">
    <property type="term" value="P:regulation of G1/S transition of mitotic cell cycle"/>
    <property type="evidence" value="ECO:0000318"/>
    <property type="project" value="GO_Central"/>
</dbReference>
<dbReference type="PANTHER" id="PTHR24201:SF9">
    <property type="entry name" value="CYCLIN-DEPENDENT KINASE 4 INHIBITOR C"/>
    <property type="match status" value="1"/>
</dbReference>
<dbReference type="OMA" id="MAEPLGN"/>
<dbReference type="OrthoDB" id="21416at2759"/>
<accession>A0A803SPZ2</accession>
<dbReference type="KEGG" id="acs:100556777"/>
<dbReference type="GeneID" id="100556777"/>
<dbReference type="SUPFAM" id="SSF48403">
    <property type="entry name" value="Ankyrin repeat"/>
    <property type="match status" value="1"/>
</dbReference>
<dbReference type="GO" id="GO:0030308">
    <property type="term" value="P:negative regulation of cell growth"/>
    <property type="evidence" value="ECO:0007669"/>
    <property type="project" value="Ensembl"/>
</dbReference>
<keyword evidence="2 3" id="KW-0040">ANK repeat</keyword>
<dbReference type="PROSITE" id="PS50088">
    <property type="entry name" value="ANK_REPEAT"/>
    <property type="match status" value="2"/>
</dbReference>
<proteinExistence type="predicted"/>
<reference evidence="4" key="3">
    <citation type="submission" date="2025-09" db="UniProtKB">
        <authorList>
            <consortium name="Ensembl"/>
        </authorList>
    </citation>
    <scope>IDENTIFICATION</scope>
</reference>
<dbReference type="GO" id="GO:0005634">
    <property type="term" value="C:nucleus"/>
    <property type="evidence" value="ECO:0000318"/>
    <property type="project" value="GO_Central"/>
</dbReference>
<dbReference type="AlphaFoldDB" id="A0A803SPZ2"/>
<dbReference type="SMART" id="SM00248">
    <property type="entry name" value="ANK"/>
    <property type="match status" value="4"/>
</dbReference>
<reference evidence="4 5" key="1">
    <citation type="submission" date="2009-12" db="EMBL/GenBank/DDBJ databases">
        <title>The Genome Sequence of Anolis carolinensis (Green Anole Lizard).</title>
        <authorList>
            <consortium name="The Genome Sequencing Platform"/>
            <person name="Di Palma F."/>
            <person name="Alfoldi J."/>
            <person name="Heiman D."/>
            <person name="Young S."/>
            <person name="Grabherr M."/>
            <person name="Johnson J."/>
            <person name="Lander E.S."/>
            <person name="Lindblad-Toh K."/>
        </authorList>
    </citation>
    <scope>NUCLEOTIDE SEQUENCE [LARGE SCALE GENOMIC DNA]</scope>
    <source>
        <strain evidence="4 5">JBL SC #1</strain>
    </source>
</reference>
<dbReference type="GO" id="GO:2000647">
    <property type="term" value="P:negative regulation of stem cell proliferation"/>
    <property type="evidence" value="ECO:0007669"/>
    <property type="project" value="Ensembl"/>
</dbReference>
<dbReference type="GO" id="GO:0008285">
    <property type="term" value="P:negative regulation of cell population proliferation"/>
    <property type="evidence" value="ECO:0000318"/>
    <property type="project" value="GO_Central"/>
</dbReference>
<dbReference type="PANTHER" id="PTHR24201">
    <property type="entry name" value="ANK_REP_REGION DOMAIN-CONTAINING PROTEIN"/>
    <property type="match status" value="1"/>
</dbReference>
<dbReference type="InParanoid" id="A0A803SPZ2"/>
<evidence type="ECO:0000256" key="3">
    <source>
        <dbReference type="PROSITE-ProRule" id="PRU00023"/>
    </source>
</evidence>
<dbReference type="Pfam" id="PF00023">
    <property type="entry name" value="Ank"/>
    <property type="match status" value="1"/>
</dbReference>
<dbReference type="Proteomes" id="UP000001646">
    <property type="component" value="Chromosome 4"/>
</dbReference>
<name>A0A803SPZ2_ANOCA</name>